<dbReference type="PROSITE" id="PS51157">
    <property type="entry name" value="ZF_UBR"/>
    <property type="match status" value="1"/>
</dbReference>
<comment type="pathway">
    <text evidence="2 10">Protein modification; protein ubiquitination.</text>
</comment>
<keyword evidence="3 10" id="KW-0808">Transferase</keyword>
<dbReference type="STRING" id="6573.A0A210QNZ7"/>
<dbReference type="PANTHER" id="PTHR21497:SF39">
    <property type="entry name" value="E3 UBIQUITIN-PROTEIN LIGASE UBR3"/>
    <property type="match status" value="1"/>
</dbReference>
<dbReference type="CDD" id="cd19673">
    <property type="entry name" value="UBR-box_UBR3"/>
    <property type="match status" value="1"/>
</dbReference>
<feature type="zinc finger region" description="UBR-type" evidence="9">
    <location>
        <begin position="85"/>
        <end position="156"/>
    </location>
</feature>
<evidence type="ECO:0000256" key="5">
    <source>
        <dbReference type="ARBA" id="ARBA00022771"/>
    </source>
</evidence>
<dbReference type="Proteomes" id="UP000242188">
    <property type="component" value="Unassembled WGS sequence"/>
</dbReference>
<dbReference type="GO" id="GO:0061630">
    <property type="term" value="F:ubiquitin protein ligase activity"/>
    <property type="evidence" value="ECO:0007669"/>
    <property type="project" value="UniProtKB-UniRule"/>
</dbReference>
<dbReference type="InterPro" id="IPR003126">
    <property type="entry name" value="Znf_UBR"/>
</dbReference>
<dbReference type="Gene3D" id="2.10.110.30">
    <property type="match status" value="1"/>
</dbReference>
<evidence type="ECO:0000313" key="13">
    <source>
        <dbReference type="EMBL" id="OWF50459.1"/>
    </source>
</evidence>
<evidence type="ECO:0000259" key="12">
    <source>
        <dbReference type="PROSITE" id="PS51157"/>
    </source>
</evidence>
<evidence type="ECO:0000256" key="10">
    <source>
        <dbReference type="RuleBase" id="RU366018"/>
    </source>
</evidence>
<dbReference type="SUPFAM" id="SSF57850">
    <property type="entry name" value="RING/U-box"/>
    <property type="match status" value="1"/>
</dbReference>
<dbReference type="InterPro" id="IPR044046">
    <property type="entry name" value="E3_ligase_UBR-like_C"/>
</dbReference>
<dbReference type="EMBL" id="NEDP02002599">
    <property type="protein sequence ID" value="OWF50459.1"/>
    <property type="molecule type" value="Genomic_DNA"/>
</dbReference>
<evidence type="ECO:0000256" key="4">
    <source>
        <dbReference type="ARBA" id="ARBA00022723"/>
    </source>
</evidence>
<accession>A0A210QNZ7</accession>
<evidence type="ECO:0000256" key="1">
    <source>
        <dbReference type="ARBA" id="ARBA00000900"/>
    </source>
</evidence>
<dbReference type="FunFam" id="2.10.110.30:FF:000002">
    <property type="entry name" value="Putative e3 ubiquitin-protein ligase ubr3"/>
    <property type="match status" value="1"/>
</dbReference>
<dbReference type="Pfam" id="PF02207">
    <property type="entry name" value="zf-UBR"/>
    <property type="match status" value="1"/>
</dbReference>
<dbReference type="GO" id="GO:0005737">
    <property type="term" value="C:cytoplasm"/>
    <property type="evidence" value="ECO:0007669"/>
    <property type="project" value="TreeGrafter"/>
</dbReference>
<organism evidence="13 14">
    <name type="scientific">Mizuhopecten yessoensis</name>
    <name type="common">Japanese scallop</name>
    <name type="synonym">Patinopecten yessoensis</name>
    <dbReference type="NCBI Taxonomy" id="6573"/>
    <lineage>
        <taxon>Eukaryota</taxon>
        <taxon>Metazoa</taxon>
        <taxon>Spiralia</taxon>
        <taxon>Lophotrochozoa</taxon>
        <taxon>Mollusca</taxon>
        <taxon>Bivalvia</taxon>
        <taxon>Autobranchia</taxon>
        <taxon>Pteriomorphia</taxon>
        <taxon>Pectinida</taxon>
        <taxon>Pectinoidea</taxon>
        <taxon>Pectinidae</taxon>
        <taxon>Mizuhopecten</taxon>
    </lineage>
</organism>
<comment type="similarity">
    <text evidence="8 10">Belongs to the E3 ubiquitin-protein ligase UBR1-like family.</text>
</comment>
<evidence type="ECO:0000256" key="11">
    <source>
        <dbReference type="SAM" id="MobiDB-lite"/>
    </source>
</evidence>
<keyword evidence="7 10" id="KW-0862">Zinc</keyword>
<dbReference type="GO" id="GO:0071596">
    <property type="term" value="P:ubiquitin-dependent protein catabolic process via the N-end rule pathway"/>
    <property type="evidence" value="ECO:0007669"/>
    <property type="project" value="UniProtKB-UniRule"/>
</dbReference>
<keyword evidence="4 10" id="KW-0479">Metal-binding</keyword>
<feature type="domain" description="UBR-type" evidence="12">
    <location>
        <begin position="85"/>
        <end position="156"/>
    </location>
</feature>
<name>A0A210QNZ7_MIZYE</name>
<dbReference type="Pfam" id="PF18995">
    <property type="entry name" value="PRT6_C"/>
    <property type="match status" value="1"/>
</dbReference>
<dbReference type="GO" id="GO:0000151">
    <property type="term" value="C:ubiquitin ligase complex"/>
    <property type="evidence" value="ECO:0007669"/>
    <property type="project" value="TreeGrafter"/>
</dbReference>
<keyword evidence="14" id="KW-1185">Reference proteome</keyword>
<evidence type="ECO:0000313" key="14">
    <source>
        <dbReference type="Proteomes" id="UP000242188"/>
    </source>
</evidence>
<dbReference type="SMART" id="SM00396">
    <property type="entry name" value="ZnF_UBR1"/>
    <property type="match status" value="1"/>
</dbReference>
<evidence type="ECO:0000256" key="9">
    <source>
        <dbReference type="PROSITE-ProRule" id="PRU00508"/>
    </source>
</evidence>
<dbReference type="CDD" id="cd16483">
    <property type="entry name" value="RING-H2_UBR3"/>
    <property type="match status" value="1"/>
</dbReference>
<evidence type="ECO:0000256" key="7">
    <source>
        <dbReference type="ARBA" id="ARBA00022833"/>
    </source>
</evidence>
<comment type="catalytic activity">
    <reaction evidence="1 10">
        <text>S-ubiquitinyl-[E2 ubiquitin-conjugating enzyme]-L-cysteine + [acceptor protein]-L-lysine = [E2 ubiquitin-conjugating enzyme]-L-cysteine + N(6)-ubiquitinyl-[acceptor protein]-L-lysine.</text>
        <dbReference type="EC" id="2.3.2.27"/>
    </reaction>
</comment>
<evidence type="ECO:0000256" key="3">
    <source>
        <dbReference type="ARBA" id="ARBA00022679"/>
    </source>
</evidence>
<dbReference type="GO" id="GO:0008270">
    <property type="term" value="F:zinc ion binding"/>
    <property type="evidence" value="ECO:0007669"/>
    <property type="project" value="UniProtKB-UniRule"/>
</dbReference>
<feature type="region of interest" description="Disordered" evidence="11">
    <location>
        <begin position="997"/>
        <end position="1021"/>
    </location>
</feature>
<comment type="function">
    <text evidence="10">Ubiquitin ligase protein which is a component of the N-end rule pathway. Recognizes and binds to proteins bearing specific N-terminal residues that are destabilizing according to the N-end rule, leading to their ubiquitination and subsequent degradation.</text>
</comment>
<evidence type="ECO:0000256" key="2">
    <source>
        <dbReference type="ARBA" id="ARBA00004906"/>
    </source>
</evidence>
<dbReference type="OrthoDB" id="15304at2759"/>
<dbReference type="UniPathway" id="UPA00143"/>
<dbReference type="EC" id="2.3.2.27" evidence="10"/>
<feature type="region of interest" description="Disordered" evidence="11">
    <location>
        <begin position="1141"/>
        <end position="1160"/>
    </location>
</feature>
<protein>
    <recommendedName>
        <fullName evidence="10">E3 ubiquitin-protein ligase</fullName>
        <ecNumber evidence="10">2.3.2.27</ecNumber>
    </recommendedName>
</protein>
<keyword evidence="5 10" id="KW-0863">Zinc-finger</keyword>
<evidence type="ECO:0000256" key="6">
    <source>
        <dbReference type="ARBA" id="ARBA00022786"/>
    </source>
</evidence>
<feature type="compositionally biased region" description="Basic and acidic residues" evidence="11">
    <location>
        <begin position="1099"/>
        <end position="1112"/>
    </location>
</feature>
<feature type="region of interest" description="Disordered" evidence="11">
    <location>
        <begin position="1096"/>
        <end position="1122"/>
    </location>
</feature>
<comment type="caution">
    <text evidence="13">The sequence shown here is derived from an EMBL/GenBank/DDBJ whole genome shotgun (WGS) entry which is preliminary data.</text>
</comment>
<dbReference type="Pfam" id="PF22960">
    <property type="entry name" value="WHD_UBR1"/>
    <property type="match status" value="1"/>
</dbReference>
<proteinExistence type="inferred from homology"/>
<gene>
    <name evidence="13" type="ORF">KP79_PYT19384</name>
</gene>
<dbReference type="InterPro" id="IPR039164">
    <property type="entry name" value="UBR1-like"/>
</dbReference>
<dbReference type="GO" id="GO:0016567">
    <property type="term" value="P:protein ubiquitination"/>
    <property type="evidence" value="ECO:0007669"/>
    <property type="project" value="UniProtKB-UniRule"/>
</dbReference>
<reference evidence="13 14" key="1">
    <citation type="journal article" date="2017" name="Nat. Ecol. Evol.">
        <title>Scallop genome provides insights into evolution of bilaterian karyotype and development.</title>
        <authorList>
            <person name="Wang S."/>
            <person name="Zhang J."/>
            <person name="Jiao W."/>
            <person name="Li J."/>
            <person name="Xun X."/>
            <person name="Sun Y."/>
            <person name="Guo X."/>
            <person name="Huan P."/>
            <person name="Dong B."/>
            <person name="Zhang L."/>
            <person name="Hu X."/>
            <person name="Sun X."/>
            <person name="Wang J."/>
            <person name="Zhao C."/>
            <person name="Wang Y."/>
            <person name="Wang D."/>
            <person name="Huang X."/>
            <person name="Wang R."/>
            <person name="Lv J."/>
            <person name="Li Y."/>
            <person name="Zhang Z."/>
            <person name="Liu B."/>
            <person name="Lu W."/>
            <person name="Hui Y."/>
            <person name="Liang J."/>
            <person name="Zhou Z."/>
            <person name="Hou R."/>
            <person name="Li X."/>
            <person name="Liu Y."/>
            <person name="Li H."/>
            <person name="Ning X."/>
            <person name="Lin Y."/>
            <person name="Zhao L."/>
            <person name="Xing Q."/>
            <person name="Dou J."/>
            <person name="Li Y."/>
            <person name="Mao J."/>
            <person name="Guo H."/>
            <person name="Dou H."/>
            <person name="Li T."/>
            <person name="Mu C."/>
            <person name="Jiang W."/>
            <person name="Fu Q."/>
            <person name="Fu X."/>
            <person name="Miao Y."/>
            <person name="Liu J."/>
            <person name="Yu Q."/>
            <person name="Li R."/>
            <person name="Liao H."/>
            <person name="Li X."/>
            <person name="Kong Y."/>
            <person name="Jiang Z."/>
            <person name="Chourrout D."/>
            <person name="Li R."/>
            <person name="Bao Z."/>
        </authorList>
    </citation>
    <scope>NUCLEOTIDE SEQUENCE [LARGE SCALE GENOMIC DNA]</scope>
    <source>
        <strain evidence="13 14">PY_sf001</strain>
    </source>
</reference>
<evidence type="ECO:0000256" key="8">
    <source>
        <dbReference type="ARBA" id="ARBA00046341"/>
    </source>
</evidence>
<dbReference type="InterPro" id="IPR055194">
    <property type="entry name" value="UBR1-like_WH"/>
</dbReference>
<sequence>MAAPGPEVTALMKRGKRNTASYYKGECFRRGGNNQSLNNLLDSLFDPKTKSIDDVDTIDWCRWLIAGGSTFDEFTKTVKQYDNAIICGLVWTANFVAYRCRTCGISPCMSLCAECFQAGQHEGHDFNMFRSKAGGACDCGDVSVMNKDGFCLRHGPDRGKQHSTPPLDLLAIAEAMLPRVVLRLIHHLRDSSNPDMQGTYSLAMQDAEQYLTFLHSLSDMGAAMRKVMGQALTNPVIYKNMTEVENPEEDTTSYKAESQKKFKATVENMKYPKVFDDYIGMLAGMPGLTQTLNHQTLLEELVFWMVKFEFPQRMVTLLLSLLPDDDYKEAFTRAFIDHYSRISLVLVNGLSRPAIANRVVHISVQLFSNETLAKKMVEEYNLLYTLILSLTHMVENIVTQSTLQDAQMNMHMVVDCDNDVMKDHCYWPVVSDLINLLSHQSISHKFLGDLRLINMWLELLCYFQGMNLNQRELSQHMGFEPETYYAAFSAELEIASSPMWSLMFHCKNKETANFTKSMVSVCLENLREWFDAINCMESTKPNPYQLSFHLPLHRYLAIFLVHGVQNQEIPITDFDLAPKKMKTILHHLLQIQVCVSEVYANMWIRNGLQIRGQAMTYVQCHFCYSMVDADLCLQQVCACKLDPDYFVQTVLERYHVTDWLSYSNHPNTDPSFKLELEQQLAMVDAALSYLVTLLGVRTYLGIDEKDLVRLEMSTLLCVSDRQHSQLTDLMPEKSGMIGHGTELFEPTLKELADYKAPNFEAGAGLQQGTYVPKDFIWEREFDPVHVALRAVYKKDFQSSMDRYSAFVRQNGKYSGKTPPWPPFKPPGEINPAYKDMFKILHCRTLHAFLFTVLHRALTRNNVPESCLYYCIHLLNLALTLPCTDTRRRTKTFRGCAPNGDYKDWFSSTNLLQNACDTIKEVHVSVLSLEPGDNFTFPADVDLMNSSLEEMFQMAPSTVLSSGGPITAAHSGHIPSHPALVPMSSEGTFPVMPIHSLSSHSGAKTNDKPKYESKGVSTETAPPVPIPINESLISLLMKLHCKLSGKAGSYVPLSMCKRLPSLSRVGDGSHFITCLLDKMSQQSSNCAKLIEETYQQLGPKSEEDGKQRSGKKEDRKKKAKDRQEKLMAQFASKQKAFMEQNFDTDLPDDNSSTTTEKPDTRQVLDEKEFDCVICGHSSPSTADKPIGLVVLVQASSVLGHRLQTEDPIQLPVEGEKLITTPISCELTQKRQLKALFEHFEETSCQMSVNIGWEGGVVVQTCGHYLHLDCHSSYVASLTTQEVNQNLLVSKGEYWCPLCRQLANSVIPIIPEESKYTLVKPVSPVLTQMVKDIAEMMIRRPITPRSSTLTKTMGSVMEDLTNVTYSVYKTYTTSQSSESVLLFVCSVARSNLEIELLQRGGELCPATSVGRKQSFLPLTHVLSMHSKILTTKPYTDLWSHITGVTCSEGESSSVRPYNKEVPVILKDCSALLIQLILTLPATIEKEHFIVLTKMLYNVVFVQALACTSCKFTMDEREAWRKKGRKVSFESLEGMLSHVITRLEVSRLYEDVDMQDIGIPAICQSVWSPHCVDMAVQDFCLPFLKIAALVRHHIFEQEFPERTPNITEFQEICQFLGLNKVGTAITTPGQVTSSSIVHWLVPEPLTLVRAWCTDLTNFINSHPSDAKSLLLRNPTWYPPQLIALPRHYYKIFQAYNNATCSMCTNVPKDPALCMVCGHFLCFRQACCQQQRIYECVRHSIECGAGTAMFLLVNSSVVVVIRGPRATLWGCVYLDEHGEEDRDLKRGKPLFLSSERYNLLQHQWISHNFDHTCKRWIWHQDRL</sequence>
<keyword evidence="6 10" id="KW-0833">Ubl conjugation pathway</keyword>
<dbReference type="PANTHER" id="PTHR21497">
    <property type="entry name" value="UBIQUITIN LIGASE E3 ALPHA-RELATED"/>
    <property type="match status" value="1"/>
</dbReference>